<dbReference type="EMBL" id="FNDS01000020">
    <property type="protein sequence ID" value="SDI75410.1"/>
    <property type="molecule type" value="Genomic_DNA"/>
</dbReference>
<keyword evidence="1" id="KW-0285">Flavoprotein</keyword>
<dbReference type="PANTHER" id="PTHR43656">
    <property type="entry name" value="BINDING OXIDOREDUCTASE, PUTATIVE (AFU_ORTHOLOGUE AFUA_2G08260)-RELATED"/>
    <property type="match status" value="1"/>
</dbReference>
<proteinExistence type="predicted"/>
<dbReference type="GO" id="GO:0016491">
    <property type="term" value="F:oxidoreductase activity"/>
    <property type="evidence" value="ECO:0007669"/>
    <property type="project" value="UniProtKB-KW"/>
</dbReference>
<dbReference type="InterPro" id="IPR051799">
    <property type="entry name" value="NADH_flavin_oxidoreductase"/>
</dbReference>
<dbReference type="STRING" id="428992.SAMN05216272_1209"/>
<gene>
    <name evidence="3" type="ORF">SAMN05216272_1209</name>
</gene>
<accession>A0A1G8N758</accession>
<sequence length="83" mass="9116">MRQRVAPTFCVAVKLNSADFQPGGFDAEDAAWVVDMLNGMVVDLVELSGGSYESPAMQGQTRDSSRLALLEFAKTYRQWVSQA</sequence>
<evidence type="ECO:0000313" key="4">
    <source>
        <dbReference type="Proteomes" id="UP000199636"/>
    </source>
</evidence>
<evidence type="ECO:0000256" key="2">
    <source>
        <dbReference type="ARBA" id="ARBA00023002"/>
    </source>
</evidence>
<organism evidence="3 4">
    <name type="scientific">Pseudomonas panipatensis</name>
    <dbReference type="NCBI Taxonomy" id="428992"/>
    <lineage>
        <taxon>Bacteria</taxon>
        <taxon>Pseudomonadati</taxon>
        <taxon>Pseudomonadota</taxon>
        <taxon>Gammaproteobacteria</taxon>
        <taxon>Pseudomonadales</taxon>
        <taxon>Pseudomonadaceae</taxon>
        <taxon>Pseudomonas</taxon>
    </lineage>
</organism>
<dbReference type="AlphaFoldDB" id="A0A1G8N758"/>
<dbReference type="Gene3D" id="3.20.20.70">
    <property type="entry name" value="Aldolase class I"/>
    <property type="match status" value="1"/>
</dbReference>
<reference evidence="4" key="1">
    <citation type="submission" date="2016-10" db="EMBL/GenBank/DDBJ databases">
        <authorList>
            <person name="Varghese N."/>
            <person name="Submissions S."/>
        </authorList>
    </citation>
    <scope>NUCLEOTIDE SEQUENCE [LARGE SCALE GENOMIC DNA]</scope>
    <source>
        <strain evidence="4">CCM 7469</strain>
    </source>
</reference>
<protein>
    <submittedName>
        <fullName evidence="3">Uncharacterized protein</fullName>
    </submittedName>
</protein>
<evidence type="ECO:0000256" key="1">
    <source>
        <dbReference type="ARBA" id="ARBA00022630"/>
    </source>
</evidence>
<dbReference type="Proteomes" id="UP000199636">
    <property type="component" value="Unassembled WGS sequence"/>
</dbReference>
<keyword evidence="4" id="KW-1185">Reference proteome</keyword>
<dbReference type="PANTHER" id="PTHR43656:SF2">
    <property type="entry name" value="BINDING OXIDOREDUCTASE, PUTATIVE (AFU_ORTHOLOGUE AFUA_2G08260)-RELATED"/>
    <property type="match status" value="1"/>
</dbReference>
<evidence type="ECO:0000313" key="3">
    <source>
        <dbReference type="EMBL" id="SDI75410.1"/>
    </source>
</evidence>
<keyword evidence="2" id="KW-0560">Oxidoreductase</keyword>
<dbReference type="SUPFAM" id="SSF51395">
    <property type="entry name" value="FMN-linked oxidoreductases"/>
    <property type="match status" value="1"/>
</dbReference>
<name>A0A1G8N758_9PSED</name>
<dbReference type="InterPro" id="IPR013785">
    <property type="entry name" value="Aldolase_TIM"/>
</dbReference>